<dbReference type="EMBL" id="NUDL01000096">
    <property type="protein sequence ID" value="PEM49128.1"/>
    <property type="molecule type" value="Genomic_DNA"/>
</dbReference>
<name>A0A2A8BHD2_9BACI</name>
<comment type="caution">
    <text evidence="1">The sequence shown here is derived from an EMBL/GenBank/DDBJ whole genome shotgun (WGS) entry which is preliminary data.</text>
</comment>
<dbReference type="Proteomes" id="UP000220621">
    <property type="component" value="Unassembled WGS sequence"/>
</dbReference>
<proteinExistence type="predicted"/>
<protein>
    <submittedName>
        <fullName evidence="1">Uncharacterized protein</fullName>
    </submittedName>
</protein>
<accession>A0A2A8BHD2</accession>
<evidence type="ECO:0000313" key="2">
    <source>
        <dbReference type="Proteomes" id="UP000220621"/>
    </source>
</evidence>
<dbReference type="AlphaFoldDB" id="A0A2A8BHD2"/>
<evidence type="ECO:0000313" key="1">
    <source>
        <dbReference type="EMBL" id="PEM49128.1"/>
    </source>
</evidence>
<gene>
    <name evidence="1" type="ORF">CN611_25420</name>
</gene>
<organism evidence="1 2">
    <name type="scientific">Bacillus wiedmannii</name>
    <dbReference type="NCBI Taxonomy" id="1890302"/>
    <lineage>
        <taxon>Bacteria</taxon>
        <taxon>Bacillati</taxon>
        <taxon>Bacillota</taxon>
        <taxon>Bacilli</taxon>
        <taxon>Bacillales</taxon>
        <taxon>Bacillaceae</taxon>
        <taxon>Bacillus</taxon>
        <taxon>Bacillus cereus group</taxon>
    </lineage>
</organism>
<reference evidence="1 2" key="1">
    <citation type="submission" date="2017-09" db="EMBL/GenBank/DDBJ databases">
        <title>Large-scale bioinformatics analysis of Bacillus genomes uncovers conserved roles of natural products in bacterial physiology.</title>
        <authorList>
            <consortium name="Agbiome Team Llc"/>
            <person name="Bleich R.M."/>
            <person name="Grubbs K.J."/>
            <person name="Santa Maria K.C."/>
            <person name="Allen S.E."/>
            <person name="Farag S."/>
            <person name="Shank E.A."/>
            <person name="Bowers A."/>
        </authorList>
    </citation>
    <scope>NUCLEOTIDE SEQUENCE [LARGE SCALE GENOMIC DNA]</scope>
    <source>
        <strain evidence="1 2">AFS010764</strain>
    </source>
</reference>
<sequence>MITNSAVYVDPNYEIIEESGVKHYLSRIRPAWHAKKLVQRTMNILPVDPSSACQRIFNASIHDLREKVIMAGIDIAQEAAKTYKLPAVTSEEDILEKYDTGKLITLTYRMGMLTRPQYRRVSRVYDIRKDLEHEDDEYEAGVEDVVYIFKTCVDVILANDPVQIIKLTEIKSIVESPDPVSLDRAVIEDYRLAPDPRQTEIYQFLISTALGGQHADIVRQNCYNALGILSTYTNRNTILQAAQHFVDKRLGRRAPLLGEMRVAFVSGILPYLRKAHVNGFYEVFLERLISTGYHWDNNDKHGELLRDLKEIGGITYCSNQDIKDKIVCWLIKCYIGERGGYGVYGRTRPVFYSNSGAPLALEILSEDQTMKSQDIERVISKSPRIKSKIDDKYIMRRYQEILDLYN</sequence>